<dbReference type="EMBL" id="LT575490">
    <property type="protein sequence ID" value="SAY42727.1"/>
    <property type="molecule type" value="Genomic_DNA"/>
</dbReference>
<evidence type="ECO:0000256" key="2">
    <source>
        <dbReference type="ARBA" id="ARBA00007399"/>
    </source>
</evidence>
<evidence type="ECO:0000256" key="6">
    <source>
        <dbReference type="RuleBase" id="RU003918"/>
    </source>
</evidence>
<proteinExistence type="inferred from homology"/>
<gene>
    <name evidence="10" type="primary">ecpD_3</name>
    <name evidence="10" type="ORF">PWN146_01413</name>
</gene>
<evidence type="ECO:0000313" key="10">
    <source>
        <dbReference type="EMBL" id="SAY42727.1"/>
    </source>
</evidence>
<keyword evidence="5 6" id="KW-0143">Chaperone</keyword>
<dbReference type="Pfam" id="PF00345">
    <property type="entry name" value="PapD_N"/>
    <property type="match status" value="1"/>
</dbReference>
<feature type="domain" description="Pili assembly chaperone N-terminal" evidence="8">
    <location>
        <begin position="26"/>
        <end position="148"/>
    </location>
</feature>
<name>A0A1C3HCI4_SERMA</name>
<dbReference type="SUPFAM" id="SSF49354">
    <property type="entry name" value="PapD-like"/>
    <property type="match status" value="1"/>
</dbReference>
<dbReference type="Gene3D" id="2.60.40.10">
    <property type="entry name" value="Immunoglobulins"/>
    <property type="match status" value="2"/>
</dbReference>
<feature type="chain" id="PRO_5008675072" evidence="7">
    <location>
        <begin position="25"/>
        <end position="250"/>
    </location>
</feature>
<dbReference type="InterPro" id="IPR050643">
    <property type="entry name" value="Periplasmic_pilus_chap"/>
</dbReference>
<dbReference type="PRINTS" id="PR00969">
    <property type="entry name" value="CHAPERONPILI"/>
</dbReference>
<evidence type="ECO:0000256" key="3">
    <source>
        <dbReference type="ARBA" id="ARBA00022729"/>
    </source>
</evidence>
<accession>A0A1C3HCI4</accession>
<dbReference type="Pfam" id="PF02753">
    <property type="entry name" value="PapD_C"/>
    <property type="match status" value="1"/>
</dbReference>
<feature type="domain" description="Pili assembly chaperone C-terminal" evidence="9">
    <location>
        <begin position="175"/>
        <end position="241"/>
    </location>
</feature>
<keyword evidence="4" id="KW-0574">Periplasm</keyword>
<dbReference type="PROSITE" id="PS00635">
    <property type="entry name" value="PILI_CHAPERONE"/>
    <property type="match status" value="1"/>
</dbReference>
<dbReference type="InterPro" id="IPR036316">
    <property type="entry name" value="Pili_assmbl_chap_C_dom_sf"/>
</dbReference>
<keyword evidence="3 7" id="KW-0732">Signal</keyword>
<evidence type="ECO:0000256" key="7">
    <source>
        <dbReference type="SAM" id="SignalP"/>
    </source>
</evidence>
<evidence type="ECO:0000259" key="8">
    <source>
        <dbReference type="Pfam" id="PF00345"/>
    </source>
</evidence>
<feature type="signal peptide" evidence="7">
    <location>
        <begin position="1"/>
        <end position="24"/>
    </location>
</feature>
<dbReference type="SUPFAM" id="SSF49584">
    <property type="entry name" value="Periplasmic chaperone C-domain"/>
    <property type="match status" value="1"/>
</dbReference>
<protein>
    <submittedName>
        <fullName evidence="10">Chaperone protein EcpD</fullName>
    </submittedName>
</protein>
<comment type="subcellular location">
    <subcellularLocation>
        <location evidence="1 6">Periplasm</location>
    </subcellularLocation>
</comment>
<organism evidence="10">
    <name type="scientific">Serratia marcescens</name>
    <dbReference type="NCBI Taxonomy" id="615"/>
    <lineage>
        <taxon>Bacteria</taxon>
        <taxon>Pseudomonadati</taxon>
        <taxon>Pseudomonadota</taxon>
        <taxon>Gammaproteobacteria</taxon>
        <taxon>Enterobacterales</taxon>
        <taxon>Yersiniaceae</taxon>
        <taxon>Serratia</taxon>
    </lineage>
</organism>
<evidence type="ECO:0000256" key="5">
    <source>
        <dbReference type="ARBA" id="ARBA00023186"/>
    </source>
</evidence>
<evidence type="ECO:0000256" key="1">
    <source>
        <dbReference type="ARBA" id="ARBA00004418"/>
    </source>
</evidence>
<dbReference type="InterPro" id="IPR013783">
    <property type="entry name" value="Ig-like_fold"/>
</dbReference>
<dbReference type="InterPro" id="IPR016147">
    <property type="entry name" value="Pili_assmbl_chaperone_N"/>
</dbReference>
<dbReference type="GO" id="GO:0071555">
    <property type="term" value="P:cell wall organization"/>
    <property type="evidence" value="ECO:0007669"/>
    <property type="project" value="InterPro"/>
</dbReference>
<dbReference type="InterPro" id="IPR016148">
    <property type="entry name" value="Pili_assmbl_chaperone_C"/>
</dbReference>
<comment type="similarity">
    <text evidence="2 6">Belongs to the periplasmic pilus chaperone family.</text>
</comment>
<dbReference type="PANTHER" id="PTHR30251:SF7">
    <property type="entry name" value="FIMBRIAE CHAPARONE"/>
    <property type="match status" value="1"/>
</dbReference>
<dbReference type="InterPro" id="IPR008962">
    <property type="entry name" value="PapD-like_sf"/>
</dbReference>
<evidence type="ECO:0000256" key="4">
    <source>
        <dbReference type="ARBA" id="ARBA00022764"/>
    </source>
</evidence>
<dbReference type="PANTHER" id="PTHR30251">
    <property type="entry name" value="PILUS ASSEMBLY CHAPERONE"/>
    <property type="match status" value="1"/>
</dbReference>
<dbReference type="GO" id="GO:0030288">
    <property type="term" value="C:outer membrane-bounded periplasmic space"/>
    <property type="evidence" value="ECO:0007669"/>
    <property type="project" value="InterPro"/>
</dbReference>
<sequence length="250" mass="27292">MMRKKYLTMGCALLLALAAMGAQAGIIASATRVIFREGDTEKTLMLLNTNGYPIVAQTWVDNGDVNAAPELSRAPFVTLPSVFALPPSALKGLRILFAGAALPTDRESVFWLNLYEIPPSQPTTPPLASRVTLAMNTQMKIFYRPKALKGNAENAAEAVSFSLQKSPGGYLLRCHNRSAFYLSFARISIHIGKRDYPVRQESDMMTAPFSVRDYHLDGVAAPTLPSQITVQATLINDQGQQIVKSYTANP</sequence>
<reference evidence="10" key="1">
    <citation type="submission" date="2016-05" db="EMBL/GenBank/DDBJ databases">
        <authorList>
            <person name="Cock P.J.A."/>
            <person name="Cock P.J.A."/>
        </authorList>
    </citation>
    <scope>NUCLEOTIDE SEQUENCE</scope>
    <source>
        <strain evidence="10">PWN146_assembly</strain>
    </source>
</reference>
<evidence type="ECO:0000259" key="9">
    <source>
        <dbReference type="Pfam" id="PF02753"/>
    </source>
</evidence>
<dbReference type="InterPro" id="IPR018046">
    <property type="entry name" value="Pili_assmbl_chaperone_CS"/>
</dbReference>
<dbReference type="AlphaFoldDB" id="A0A1C3HCI4"/>
<dbReference type="InterPro" id="IPR001829">
    <property type="entry name" value="Pili_assmbl_chaperone_bac"/>
</dbReference>
<dbReference type="RefSeq" id="WP_259677941.1">
    <property type="nucleotide sequence ID" value="NZ_CAMKIY010000001.1"/>
</dbReference>